<protein>
    <submittedName>
        <fullName evidence="2">Uncharacterized protein</fullName>
    </submittedName>
</protein>
<keyword evidence="1" id="KW-1133">Transmembrane helix</keyword>
<feature type="transmembrane region" description="Helical" evidence="1">
    <location>
        <begin position="83"/>
        <end position="105"/>
    </location>
</feature>
<dbReference type="OrthoDB" id="289239at2157"/>
<accession>A0A8J8PAD1</accession>
<keyword evidence="1" id="KW-0472">Membrane</keyword>
<keyword evidence="3" id="KW-1185">Reference proteome</keyword>
<evidence type="ECO:0000313" key="2">
    <source>
        <dbReference type="EMBL" id="TQQ79201.1"/>
    </source>
</evidence>
<comment type="caution">
    <text evidence="2">The sequence shown here is derived from an EMBL/GenBank/DDBJ whole genome shotgun (WGS) entry which is preliminary data.</text>
</comment>
<organism evidence="2 3">
    <name type="scientific">Halonotius terrestris</name>
    <dbReference type="NCBI Taxonomy" id="2487750"/>
    <lineage>
        <taxon>Archaea</taxon>
        <taxon>Methanobacteriati</taxon>
        <taxon>Methanobacteriota</taxon>
        <taxon>Stenosarchaea group</taxon>
        <taxon>Halobacteria</taxon>
        <taxon>Halobacteriales</taxon>
        <taxon>Haloferacaceae</taxon>
        <taxon>Halonotius</taxon>
    </lineage>
</organism>
<name>A0A8J8PAD1_9EURY</name>
<dbReference type="EMBL" id="RKLU01000006">
    <property type="protein sequence ID" value="TQQ79201.1"/>
    <property type="molecule type" value="Genomic_DNA"/>
</dbReference>
<reference evidence="2" key="1">
    <citation type="submission" date="2019-02" db="EMBL/GenBank/DDBJ databases">
        <title>Halonotius sp. a new haloarchaeum isolated from saline soil.</title>
        <authorList>
            <person name="Duran-Viseras A."/>
            <person name="Sanchez-Porro C."/>
            <person name="Ventosa A."/>
        </authorList>
    </citation>
    <scope>NUCLEOTIDE SEQUENCE</scope>
    <source>
        <strain evidence="2">F15B</strain>
    </source>
</reference>
<evidence type="ECO:0000313" key="3">
    <source>
        <dbReference type="Proteomes" id="UP000705823"/>
    </source>
</evidence>
<dbReference type="InterPro" id="IPR058291">
    <property type="entry name" value="DUF7985"/>
</dbReference>
<feature type="transmembrane region" description="Helical" evidence="1">
    <location>
        <begin position="37"/>
        <end position="62"/>
    </location>
</feature>
<dbReference type="Pfam" id="PF25946">
    <property type="entry name" value="DUF7985"/>
    <property type="match status" value="1"/>
</dbReference>
<gene>
    <name evidence="2" type="ORF">EGH24_12090</name>
</gene>
<keyword evidence="1" id="KW-0812">Transmembrane</keyword>
<dbReference type="Proteomes" id="UP000705823">
    <property type="component" value="Unassembled WGS sequence"/>
</dbReference>
<evidence type="ECO:0000256" key="1">
    <source>
        <dbReference type="SAM" id="Phobius"/>
    </source>
</evidence>
<proteinExistence type="predicted"/>
<dbReference type="AlphaFoldDB" id="A0A8J8PAD1"/>
<sequence>MTTLLVSSVAVGPVAAQVPLQSSVCDAQNLPGIIEGFFQITTSLGIMGLVVIWQADSLVDMFTLDPEQKRGLKRHKRSAMKSAVILVVLGPLYTVAGPIMGLPLAECVNLVPW</sequence>